<dbReference type="EMBL" id="CP045143">
    <property type="protein sequence ID" value="QFR24057.1"/>
    <property type="molecule type" value="Genomic_DNA"/>
</dbReference>
<dbReference type="AlphaFoldDB" id="A0A510TYJ7"/>
<accession>A0A510TYJ7</accession>
<gene>
    <name evidence="1" type="ORF">D1010_12065</name>
</gene>
<proteinExistence type="predicted"/>
<evidence type="ECO:0000313" key="1">
    <source>
        <dbReference type="EMBL" id="QFR24057.1"/>
    </source>
</evidence>
<evidence type="ECO:0000313" key="2">
    <source>
        <dbReference type="Proteomes" id="UP000326779"/>
    </source>
</evidence>
<protein>
    <submittedName>
        <fullName evidence="1">Uncharacterized protein</fullName>
    </submittedName>
</protein>
<reference evidence="1 2" key="1">
    <citation type="submission" date="2019-10" db="EMBL/GenBank/DDBJ databases">
        <title>The completed genome of Lactobacillus harbinensis M1.</title>
        <authorList>
            <person name="Zheng Y."/>
        </authorList>
    </citation>
    <scope>NUCLEOTIDE SEQUENCE [LARGE SCALE GENOMIC DNA]</scope>
    <source>
        <strain evidence="1 2">M1</strain>
    </source>
</reference>
<dbReference type="RefSeq" id="WP_146995374.1">
    <property type="nucleotide sequence ID" value="NZ_BJTX01000087.1"/>
</dbReference>
<sequence>MDSALLSKVLTDRIKGIRENPALQALAQLDEPSSNEPRVTQYVAYTDFTTAESKRQTASIYVFTPYMNLDAHQHPIVEYQTQLMFHFDPWTKSIHVSVLETLGAASKLAFFDYQNHGLATVALQALIGLGRKNGFHNIDGVVSSFDGHDDLLRISDVLQRVGFTVQTDPENPHVGEYSYGLSA</sequence>
<dbReference type="GeneID" id="78509557"/>
<organism evidence="1 2">
    <name type="scientific">Schleiferilactobacillus harbinensis</name>
    <dbReference type="NCBI Taxonomy" id="304207"/>
    <lineage>
        <taxon>Bacteria</taxon>
        <taxon>Bacillati</taxon>
        <taxon>Bacillota</taxon>
        <taxon>Bacilli</taxon>
        <taxon>Lactobacillales</taxon>
        <taxon>Lactobacillaceae</taxon>
        <taxon>Schleiferilactobacillus</taxon>
    </lineage>
</organism>
<dbReference type="Proteomes" id="UP000326779">
    <property type="component" value="Chromosome"/>
</dbReference>
<name>A0A510TYJ7_9LACO</name>
<dbReference type="KEGG" id="lhb:D1010_12065"/>